<evidence type="ECO:0000313" key="2">
    <source>
        <dbReference type="Proteomes" id="UP000054099"/>
    </source>
</evidence>
<dbReference type="RefSeq" id="WP_061973718.1">
    <property type="nucleotide sequence ID" value="NZ_FMAV01000003.1"/>
</dbReference>
<evidence type="ECO:0000313" key="1">
    <source>
        <dbReference type="EMBL" id="KSU81933.1"/>
    </source>
</evidence>
<dbReference type="EMBL" id="LNQN01000005">
    <property type="protein sequence ID" value="KSU81933.1"/>
    <property type="molecule type" value="Genomic_DNA"/>
</dbReference>
<name>A0A0V8J4L8_9BACL</name>
<gene>
    <name evidence="1" type="ORF">AS030_16745</name>
</gene>
<dbReference type="OrthoDB" id="2934265at2"/>
<dbReference type="AlphaFoldDB" id="A0A0V8J4L8"/>
<comment type="caution">
    <text evidence="1">The sequence shown here is derived from an EMBL/GenBank/DDBJ whole genome shotgun (WGS) entry which is preliminary data.</text>
</comment>
<keyword evidence="2" id="KW-1185">Reference proteome</keyword>
<dbReference type="Proteomes" id="UP000054099">
    <property type="component" value="Unassembled WGS sequence"/>
</dbReference>
<sequence>MNITLPIPSRWGISAEVGGRPLIWGTVEIDSIMDQKIEGSINFRGVPIPIQGYWTENTRHIMFDSPYATFSGNLSIYDDPSINTRHFLINGRLQMKQTSMMAGEYGTWVASTNAPLGQGGGIPQGESQIPPVGAFTTSDYLNGAVNRGQQTAE</sequence>
<proteinExistence type="predicted"/>
<protein>
    <submittedName>
        <fullName evidence="1">Uncharacterized protein</fullName>
    </submittedName>
</protein>
<accession>A0A0V8J4L8</accession>
<organism evidence="1 2">
    <name type="scientific">Fictibacillus enclensis</name>
    <dbReference type="NCBI Taxonomy" id="1017270"/>
    <lineage>
        <taxon>Bacteria</taxon>
        <taxon>Bacillati</taxon>
        <taxon>Bacillota</taxon>
        <taxon>Bacilli</taxon>
        <taxon>Bacillales</taxon>
        <taxon>Fictibacillaceae</taxon>
        <taxon>Fictibacillus</taxon>
    </lineage>
</organism>
<reference evidence="1 2" key="1">
    <citation type="journal article" date="2014" name="Antonie Van Leeuwenhoek">
        <title>Fictibacillus enclensis sp. nov., isolated from marine sediment.</title>
        <authorList>
            <person name="Dastager S.G."/>
            <person name="Mawlankar R."/>
            <person name="Srinivasan K."/>
            <person name="Tang S.K."/>
            <person name="Lee J.C."/>
            <person name="Ramana V.V."/>
            <person name="Shouche Y.S."/>
        </authorList>
    </citation>
    <scope>NUCLEOTIDE SEQUENCE [LARGE SCALE GENOMIC DNA]</scope>
    <source>
        <strain evidence="1 2">NIO-1003</strain>
    </source>
</reference>